<organism evidence="2 3">
    <name type="scientific">Streblomastix strix</name>
    <dbReference type="NCBI Taxonomy" id="222440"/>
    <lineage>
        <taxon>Eukaryota</taxon>
        <taxon>Metamonada</taxon>
        <taxon>Preaxostyla</taxon>
        <taxon>Oxymonadida</taxon>
        <taxon>Streblomastigidae</taxon>
        <taxon>Streblomastix</taxon>
    </lineage>
</organism>
<dbReference type="Proteomes" id="UP000324800">
    <property type="component" value="Unassembled WGS sequence"/>
</dbReference>
<evidence type="ECO:0000256" key="1">
    <source>
        <dbReference type="SAM" id="MobiDB-lite"/>
    </source>
</evidence>
<reference evidence="2 3" key="1">
    <citation type="submission" date="2019-03" db="EMBL/GenBank/DDBJ databases">
        <title>Single cell metagenomics reveals metabolic interactions within the superorganism composed of flagellate Streblomastix strix and complex community of Bacteroidetes bacteria on its surface.</title>
        <authorList>
            <person name="Treitli S.C."/>
            <person name="Kolisko M."/>
            <person name="Husnik F."/>
            <person name="Keeling P."/>
            <person name="Hampl V."/>
        </authorList>
    </citation>
    <scope>NUCLEOTIDE SEQUENCE [LARGE SCALE GENOMIC DNA]</scope>
    <source>
        <strain evidence="2">ST1C</strain>
    </source>
</reference>
<feature type="region of interest" description="Disordered" evidence="1">
    <location>
        <begin position="1"/>
        <end position="37"/>
    </location>
</feature>
<dbReference type="AlphaFoldDB" id="A0A5J4SJS8"/>
<evidence type="ECO:0000313" key="3">
    <source>
        <dbReference type="Proteomes" id="UP000324800"/>
    </source>
</evidence>
<accession>A0A5J4SJS8</accession>
<name>A0A5J4SJS8_9EUKA</name>
<evidence type="ECO:0000313" key="2">
    <source>
        <dbReference type="EMBL" id="KAA6346494.1"/>
    </source>
</evidence>
<sequence>MSKRETQDLSSAKTQKGKSDQTKRPKGRPKNKPTATNVREYMQLKKPFTHQGQTVNPQNIEKVPQILWDLGKYEQAQGRMKQLDYSNLLRQIHQVNNSVSVYEADAGIQGLKGTVRRERIYGSFDPSGLLADAIQT</sequence>
<gene>
    <name evidence="2" type="ORF">EZS28_052088</name>
</gene>
<proteinExistence type="predicted"/>
<protein>
    <submittedName>
        <fullName evidence="2">Uncharacterized protein</fullName>
    </submittedName>
</protein>
<comment type="caution">
    <text evidence="2">The sequence shown here is derived from an EMBL/GenBank/DDBJ whole genome shotgun (WGS) entry which is preliminary data.</text>
</comment>
<dbReference type="EMBL" id="SNRW01040119">
    <property type="protein sequence ID" value="KAA6346494.1"/>
    <property type="molecule type" value="Genomic_DNA"/>
</dbReference>
<feature type="non-terminal residue" evidence="2">
    <location>
        <position position="136"/>
    </location>
</feature>